<keyword evidence="5 8" id="KW-0732">Signal</keyword>
<name>A0ABR7XG78_9BACT</name>
<proteinExistence type="inferred from homology"/>
<keyword evidence="6" id="KW-0472">Membrane</keyword>
<evidence type="ECO:0000256" key="3">
    <source>
        <dbReference type="ARBA" id="ARBA00022452"/>
    </source>
</evidence>
<keyword evidence="4" id="KW-0812">Transmembrane</keyword>
<dbReference type="Pfam" id="PF03349">
    <property type="entry name" value="Toluene_X"/>
    <property type="match status" value="1"/>
</dbReference>
<keyword evidence="10" id="KW-1185">Reference proteome</keyword>
<evidence type="ECO:0000256" key="2">
    <source>
        <dbReference type="ARBA" id="ARBA00008163"/>
    </source>
</evidence>
<dbReference type="Proteomes" id="UP000625551">
    <property type="component" value="Unassembled WGS sequence"/>
</dbReference>
<dbReference type="Gene3D" id="2.40.160.60">
    <property type="entry name" value="Outer membrane protein transport protein (OMPP1/FadL/TodX)"/>
    <property type="match status" value="1"/>
</dbReference>
<feature type="chain" id="PRO_5045243076" evidence="8">
    <location>
        <begin position="21"/>
        <end position="413"/>
    </location>
</feature>
<feature type="signal peptide" evidence="8">
    <location>
        <begin position="1"/>
        <end position="20"/>
    </location>
</feature>
<dbReference type="EMBL" id="JACXAJ010000003">
    <property type="protein sequence ID" value="MBD1397294.1"/>
    <property type="molecule type" value="Genomic_DNA"/>
</dbReference>
<evidence type="ECO:0000256" key="6">
    <source>
        <dbReference type="ARBA" id="ARBA00023136"/>
    </source>
</evidence>
<evidence type="ECO:0000256" key="5">
    <source>
        <dbReference type="ARBA" id="ARBA00022729"/>
    </source>
</evidence>
<organism evidence="9 10">
    <name type="scientific">Pontibacter aquaedesilientis</name>
    <dbReference type="NCBI Taxonomy" id="2766980"/>
    <lineage>
        <taxon>Bacteria</taxon>
        <taxon>Pseudomonadati</taxon>
        <taxon>Bacteroidota</taxon>
        <taxon>Cytophagia</taxon>
        <taxon>Cytophagales</taxon>
        <taxon>Hymenobacteraceae</taxon>
        <taxon>Pontibacter</taxon>
    </lineage>
</organism>
<dbReference type="PANTHER" id="PTHR35093">
    <property type="entry name" value="OUTER MEMBRANE PROTEIN NMB0088-RELATED"/>
    <property type="match status" value="1"/>
</dbReference>
<evidence type="ECO:0000256" key="7">
    <source>
        <dbReference type="ARBA" id="ARBA00023237"/>
    </source>
</evidence>
<reference evidence="9 10" key="1">
    <citation type="submission" date="2020-09" db="EMBL/GenBank/DDBJ databases">
        <title>Genome sequencing and assembly of Pontibacter sp.</title>
        <authorList>
            <person name="Chhetri G."/>
        </authorList>
    </citation>
    <scope>NUCLEOTIDE SEQUENCE [LARGE SCALE GENOMIC DNA]</scope>
    <source>
        <strain evidence="9 10">JH31</strain>
    </source>
</reference>
<evidence type="ECO:0000256" key="8">
    <source>
        <dbReference type="SAM" id="SignalP"/>
    </source>
</evidence>
<evidence type="ECO:0000313" key="9">
    <source>
        <dbReference type="EMBL" id="MBD1397294.1"/>
    </source>
</evidence>
<protein>
    <submittedName>
        <fullName evidence="9">Outer membrane protein transport protein</fullName>
    </submittedName>
</protein>
<dbReference type="SUPFAM" id="SSF56935">
    <property type="entry name" value="Porins"/>
    <property type="match status" value="1"/>
</dbReference>
<evidence type="ECO:0000313" key="10">
    <source>
        <dbReference type="Proteomes" id="UP000625551"/>
    </source>
</evidence>
<keyword evidence="7" id="KW-0998">Cell outer membrane</keyword>
<evidence type="ECO:0000256" key="1">
    <source>
        <dbReference type="ARBA" id="ARBA00004571"/>
    </source>
</evidence>
<comment type="similarity">
    <text evidence="2">Belongs to the OmpP1/FadL family.</text>
</comment>
<dbReference type="InterPro" id="IPR005017">
    <property type="entry name" value="OMPP1/FadL/TodX"/>
</dbReference>
<comment type="subcellular location">
    <subcellularLocation>
        <location evidence="1">Cell outer membrane</location>
        <topology evidence="1">Multi-pass membrane protein</topology>
    </subcellularLocation>
</comment>
<evidence type="ECO:0000256" key="4">
    <source>
        <dbReference type="ARBA" id="ARBA00022692"/>
    </source>
</evidence>
<dbReference type="PANTHER" id="PTHR35093:SF8">
    <property type="entry name" value="OUTER MEMBRANE PROTEIN NMB0088-RELATED"/>
    <property type="match status" value="1"/>
</dbReference>
<dbReference type="RefSeq" id="WP_191183458.1">
    <property type="nucleotide sequence ID" value="NZ_JACXAJ010000003.1"/>
</dbReference>
<sequence length="413" mass="43796">MKSKILALLGSALLSGTAMAGGYQVNLASQRQIGMGHTGTGLLTGTSSIFFNPGAMSFMDSRGAVTIGGSGIISKIAYSAPESGAITARTDNPTGTPFQVYAVYGINEKLKAGLGVYTPFGSTVQWGNEWSGRYALNQLKLQAIYIQPTVSYAITDKLGVGIGLNYVVGNVNLQRSVPVQSQDGTEGGIELDGSTESAWGFNAGVYFQATEKLSIGVNYRSKVDLRVENGDVMFSNIPAAARGNFPDGTSFNAELPMPSTLSLGLGFKPSERLTLAADVSYVGWDAYEKLRFDFSQNVGGSSFSEAGRNYENTFIYRIGAEYMVADGLALRGGAYLDKTPVQDGYLTPETPDADSRGLSVGLGYNVSDNISLDASFLYINKKERTDASNLSGGIAGTYKSIAYIPGIGLNFKF</sequence>
<keyword evidence="3" id="KW-1134">Transmembrane beta strand</keyword>
<comment type="caution">
    <text evidence="9">The sequence shown here is derived from an EMBL/GenBank/DDBJ whole genome shotgun (WGS) entry which is preliminary data.</text>
</comment>
<accession>A0ABR7XG78</accession>
<gene>
    <name evidence="9" type="ORF">H9Q13_08970</name>
</gene>